<dbReference type="PROSITE" id="PS50005">
    <property type="entry name" value="TPR"/>
    <property type="match status" value="1"/>
</dbReference>
<dbReference type="Pfam" id="PF14559">
    <property type="entry name" value="TPR_19"/>
    <property type="match status" value="1"/>
</dbReference>
<dbReference type="InterPro" id="IPR019734">
    <property type="entry name" value="TPR_rpt"/>
</dbReference>
<keyword evidence="1" id="KW-0802">TPR repeat</keyword>
<evidence type="ECO:0000256" key="1">
    <source>
        <dbReference type="PROSITE-ProRule" id="PRU00339"/>
    </source>
</evidence>
<dbReference type="Pfam" id="PF13432">
    <property type="entry name" value="TPR_16"/>
    <property type="match status" value="1"/>
</dbReference>
<protein>
    <submittedName>
        <fullName evidence="2">Tetratricopeptide repeat protein</fullName>
    </submittedName>
</protein>
<dbReference type="Proteomes" id="UP001310386">
    <property type="component" value="Unassembled WGS sequence"/>
</dbReference>
<name>A0ABU5ZFK7_9BACL</name>
<feature type="repeat" description="TPR" evidence="1">
    <location>
        <begin position="118"/>
        <end position="151"/>
    </location>
</feature>
<organism evidence="2 3">
    <name type="scientific">Ferviditalea candida</name>
    <dbReference type="NCBI Taxonomy" id="3108399"/>
    <lineage>
        <taxon>Bacteria</taxon>
        <taxon>Bacillati</taxon>
        <taxon>Bacillota</taxon>
        <taxon>Bacilli</taxon>
        <taxon>Bacillales</taxon>
        <taxon>Paenibacillaceae</taxon>
        <taxon>Ferviditalea</taxon>
    </lineage>
</organism>
<dbReference type="SUPFAM" id="SSF48452">
    <property type="entry name" value="TPR-like"/>
    <property type="match status" value="1"/>
</dbReference>
<dbReference type="PROSITE" id="PS50293">
    <property type="entry name" value="TPR_REGION"/>
    <property type="match status" value="1"/>
</dbReference>
<reference evidence="2" key="1">
    <citation type="submission" date="2023-12" db="EMBL/GenBank/DDBJ databases">
        <title>Fervidustalea candida gen. nov., sp. nov., a novel member of the family Paenibacillaceae isolated from a geothermal area.</title>
        <authorList>
            <person name="Li W.-J."/>
            <person name="Jiao J.-Y."/>
            <person name="Chen Y."/>
        </authorList>
    </citation>
    <scope>NUCLEOTIDE SEQUENCE</scope>
    <source>
        <strain evidence="2">SYSU GA230002</strain>
    </source>
</reference>
<sequence length="176" mass="20106">MDGKQQIQKAYESILDNDFEQAIEWFEQAVAREPENADYHYKISITYARSNKLNKALAHAHTASELAAGNEEYRFHLQNLQALEMARLAEQRLQHSSGQPDAAISLLKRAIALDPLCVDAHILLGIAYKHNGDYDLAAEAVKEALKLDPQHQTAKRLLDDYEYMQKQMLQQAKERN</sequence>
<evidence type="ECO:0000313" key="2">
    <source>
        <dbReference type="EMBL" id="MEB3101291.1"/>
    </source>
</evidence>
<proteinExistence type="predicted"/>
<dbReference type="PANTHER" id="PTHR12558:SF13">
    <property type="entry name" value="CELL DIVISION CYCLE PROTEIN 27 HOMOLOG"/>
    <property type="match status" value="1"/>
</dbReference>
<dbReference type="InterPro" id="IPR011990">
    <property type="entry name" value="TPR-like_helical_dom_sf"/>
</dbReference>
<dbReference type="Gene3D" id="1.25.40.10">
    <property type="entry name" value="Tetratricopeptide repeat domain"/>
    <property type="match status" value="2"/>
</dbReference>
<dbReference type="EMBL" id="JAYJLD010000007">
    <property type="protein sequence ID" value="MEB3101291.1"/>
    <property type="molecule type" value="Genomic_DNA"/>
</dbReference>
<keyword evidence="3" id="KW-1185">Reference proteome</keyword>
<accession>A0ABU5ZFK7</accession>
<gene>
    <name evidence="2" type="ORF">VF724_06390</name>
</gene>
<evidence type="ECO:0000313" key="3">
    <source>
        <dbReference type="Proteomes" id="UP001310386"/>
    </source>
</evidence>
<comment type="caution">
    <text evidence="2">The sequence shown here is derived from an EMBL/GenBank/DDBJ whole genome shotgun (WGS) entry which is preliminary data.</text>
</comment>
<dbReference type="SMART" id="SM00028">
    <property type="entry name" value="TPR"/>
    <property type="match status" value="4"/>
</dbReference>
<dbReference type="PANTHER" id="PTHR12558">
    <property type="entry name" value="CELL DIVISION CYCLE 16,23,27"/>
    <property type="match status" value="1"/>
</dbReference>
<dbReference type="RefSeq" id="WP_371753409.1">
    <property type="nucleotide sequence ID" value="NZ_JAYJLD010000007.1"/>
</dbReference>